<organism evidence="2">
    <name type="scientific">Oryza glumipatula</name>
    <dbReference type="NCBI Taxonomy" id="40148"/>
    <lineage>
        <taxon>Eukaryota</taxon>
        <taxon>Viridiplantae</taxon>
        <taxon>Streptophyta</taxon>
        <taxon>Embryophyta</taxon>
        <taxon>Tracheophyta</taxon>
        <taxon>Spermatophyta</taxon>
        <taxon>Magnoliopsida</taxon>
        <taxon>Liliopsida</taxon>
        <taxon>Poales</taxon>
        <taxon>Poaceae</taxon>
        <taxon>BOP clade</taxon>
        <taxon>Oryzoideae</taxon>
        <taxon>Oryzeae</taxon>
        <taxon>Oryzinae</taxon>
        <taxon>Oryza</taxon>
    </lineage>
</organism>
<feature type="compositionally biased region" description="Low complexity" evidence="1">
    <location>
        <begin position="68"/>
        <end position="82"/>
    </location>
</feature>
<reference evidence="2" key="1">
    <citation type="submission" date="2013-08" db="EMBL/GenBank/DDBJ databases">
        <title>Oryza genome evolution.</title>
        <authorList>
            <person name="Wing R.A."/>
            <person name="Panaud O."/>
            <person name="Oliveira A.C."/>
        </authorList>
    </citation>
    <scope>NUCLEOTIDE SEQUENCE</scope>
</reference>
<keyword evidence="3" id="KW-1185">Reference proteome</keyword>
<dbReference type="AlphaFoldDB" id="A0A0D9Y7H5"/>
<evidence type="ECO:0000256" key="1">
    <source>
        <dbReference type="SAM" id="MobiDB-lite"/>
    </source>
</evidence>
<reference evidence="2" key="3">
    <citation type="submission" date="2018-05" db="EMBL/GenBank/DDBJ databases">
        <title>OgluRS3 (Oryza glumaepatula Reference Sequence Version 3).</title>
        <authorList>
            <person name="Zhang J."/>
            <person name="Kudrna D."/>
            <person name="Lee S."/>
            <person name="Talag J."/>
            <person name="Welchert J."/>
            <person name="Wing R.A."/>
        </authorList>
    </citation>
    <scope>NUCLEOTIDE SEQUENCE [LARGE SCALE GENOMIC DNA]</scope>
</reference>
<name>A0A0D9Y7H5_9ORYZ</name>
<protein>
    <submittedName>
        <fullName evidence="2">Uncharacterized protein</fullName>
    </submittedName>
</protein>
<accession>A0A0D9Y7H5</accession>
<evidence type="ECO:0000313" key="3">
    <source>
        <dbReference type="Proteomes" id="UP000026961"/>
    </source>
</evidence>
<reference evidence="2" key="2">
    <citation type="submission" date="2015-04" db="UniProtKB">
        <authorList>
            <consortium name="EnsemblPlants"/>
        </authorList>
    </citation>
    <scope>IDENTIFICATION</scope>
</reference>
<feature type="region of interest" description="Disordered" evidence="1">
    <location>
        <begin position="67"/>
        <end position="89"/>
    </location>
</feature>
<dbReference type="HOGENOM" id="CLU_1878585_0_0_1"/>
<proteinExistence type="predicted"/>
<dbReference type="Gramene" id="OGLUM01G14770.1">
    <property type="protein sequence ID" value="OGLUM01G14770.1"/>
    <property type="gene ID" value="OGLUM01G14770"/>
</dbReference>
<evidence type="ECO:0000313" key="2">
    <source>
        <dbReference type="EnsemblPlants" id="OGLUM01G14770.1"/>
    </source>
</evidence>
<sequence>MSRRQLQLGEVQASWKNLMTIPPRRGEVFPNGLDDGVRAPSNGAPAFSSNSLAMSVRKVAGPSKMIEKTSTVTEETATSVKASPASGVSVRRPHTIAITTAASLGLGVGAMMPAQWQALTGWHSVDSATGGLMGTASVWASPIRWTRWPPG</sequence>
<dbReference type="Proteomes" id="UP000026961">
    <property type="component" value="Chromosome 1"/>
</dbReference>
<dbReference type="EnsemblPlants" id="OGLUM01G14770.1">
    <property type="protein sequence ID" value="OGLUM01G14770.1"/>
    <property type="gene ID" value="OGLUM01G14770"/>
</dbReference>